<evidence type="ECO:0000256" key="3">
    <source>
        <dbReference type="ARBA" id="ARBA00022705"/>
    </source>
</evidence>
<dbReference type="Pfam" id="PF07733">
    <property type="entry name" value="DNA_pol3_alpha"/>
    <property type="match status" value="1"/>
</dbReference>
<dbReference type="InterPro" id="IPR004805">
    <property type="entry name" value="DnaE2/DnaE/PolC"/>
</dbReference>
<dbReference type="GO" id="GO:0008408">
    <property type="term" value="F:3'-5' exonuclease activity"/>
    <property type="evidence" value="ECO:0007669"/>
    <property type="project" value="InterPro"/>
</dbReference>
<keyword evidence="2" id="KW-0548">Nucleotidyltransferase</keyword>
<dbReference type="EMBL" id="VUMU01000006">
    <property type="protein sequence ID" value="MST57938.1"/>
    <property type="molecule type" value="Genomic_DNA"/>
</dbReference>
<dbReference type="InterPro" id="IPR003141">
    <property type="entry name" value="Pol/His_phosphatase_N"/>
</dbReference>
<comment type="caution">
    <text evidence="6">The sequence shown here is derived from an EMBL/GenBank/DDBJ whole genome shotgun (WGS) entry which is preliminary data.</text>
</comment>
<dbReference type="PANTHER" id="PTHR32294:SF5">
    <property type="entry name" value="DNA POLYMERASE III POLC-TYPE"/>
    <property type="match status" value="1"/>
</dbReference>
<proteinExistence type="predicted"/>
<dbReference type="GO" id="GO:0003887">
    <property type="term" value="F:DNA-directed DNA polymerase activity"/>
    <property type="evidence" value="ECO:0007669"/>
    <property type="project" value="UniProtKB-KW"/>
</dbReference>
<keyword evidence="3" id="KW-0235">DNA replication</keyword>
<dbReference type="InterPro" id="IPR011708">
    <property type="entry name" value="DNA_pol3_alpha_NTPase_dom"/>
</dbReference>
<reference evidence="6 7" key="1">
    <citation type="submission" date="2019-08" db="EMBL/GenBank/DDBJ databases">
        <title>In-depth cultivation of the pig gut microbiome towards novel bacterial diversity and tailored functional studies.</title>
        <authorList>
            <person name="Wylensek D."/>
            <person name="Hitch T.C.A."/>
            <person name="Clavel T."/>
        </authorList>
    </citation>
    <scope>NUCLEOTIDE SEQUENCE [LARGE SCALE GENOMIC DNA]</scope>
    <source>
        <strain evidence="6 7">WCA3-601-WT-6H</strain>
    </source>
</reference>
<evidence type="ECO:0000313" key="6">
    <source>
        <dbReference type="EMBL" id="MST57938.1"/>
    </source>
</evidence>
<feature type="domain" description="Polymerase/histidinol phosphatase N-terminal" evidence="5">
    <location>
        <begin position="30"/>
        <end position="98"/>
    </location>
</feature>
<dbReference type="SUPFAM" id="SSF89550">
    <property type="entry name" value="PHP domain-like"/>
    <property type="match status" value="1"/>
</dbReference>
<dbReference type="InterPro" id="IPR044923">
    <property type="entry name" value="PolC_middle_finger_sf"/>
</dbReference>
<keyword evidence="7" id="KW-1185">Reference proteome</keyword>
<dbReference type="InterPro" id="IPR016195">
    <property type="entry name" value="Pol/histidinol_Pase-like"/>
</dbReference>
<evidence type="ECO:0000256" key="4">
    <source>
        <dbReference type="ARBA" id="ARBA00022932"/>
    </source>
</evidence>
<keyword evidence="1" id="KW-0808">Transferase</keyword>
<dbReference type="Gene3D" id="6.10.140.1510">
    <property type="match status" value="1"/>
</dbReference>
<dbReference type="CDD" id="cd07435">
    <property type="entry name" value="PHP_PolIIIA_POLC"/>
    <property type="match status" value="1"/>
</dbReference>
<dbReference type="Pfam" id="PF02811">
    <property type="entry name" value="PHP"/>
    <property type="match status" value="1"/>
</dbReference>
<evidence type="ECO:0000256" key="2">
    <source>
        <dbReference type="ARBA" id="ARBA00022695"/>
    </source>
</evidence>
<dbReference type="GO" id="GO:0006260">
    <property type="term" value="P:DNA replication"/>
    <property type="evidence" value="ECO:0007669"/>
    <property type="project" value="UniProtKB-KW"/>
</dbReference>
<dbReference type="SMART" id="SM00481">
    <property type="entry name" value="POLIIIAc"/>
    <property type="match status" value="1"/>
</dbReference>
<dbReference type="Gene3D" id="1.10.150.700">
    <property type="entry name" value="PolC, middle finger domain"/>
    <property type="match status" value="1"/>
</dbReference>
<dbReference type="Proteomes" id="UP000476055">
    <property type="component" value="Unassembled WGS sequence"/>
</dbReference>
<dbReference type="RefSeq" id="WP_154496063.1">
    <property type="nucleotide sequence ID" value="NZ_VUMU01000006.1"/>
</dbReference>
<evidence type="ECO:0000259" key="5">
    <source>
        <dbReference type="SMART" id="SM00481"/>
    </source>
</evidence>
<dbReference type="PANTHER" id="PTHR32294">
    <property type="entry name" value="DNA POLYMERASE III SUBUNIT ALPHA"/>
    <property type="match status" value="1"/>
</dbReference>
<evidence type="ECO:0000256" key="1">
    <source>
        <dbReference type="ARBA" id="ARBA00022679"/>
    </source>
</evidence>
<dbReference type="InterPro" id="IPR040982">
    <property type="entry name" value="DNA_pol3_finger"/>
</dbReference>
<name>A0A6L5YJ17_9FIRM</name>
<dbReference type="AlphaFoldDB" id="A0A6L5YJ17"/>
<dbReference type="Pfam" id="PF17657">
    <property type="entry name" value="DNA_pol3_finger"/>
    <property type="match status" value="1"/>
</dbReference>
<evidence type="ECO:0000313" key="7">
    <source>
        <dbReference type="Proteomes" id="UP000476055"/>
    </source>
</evidence>
<dbReference type="InterPro" id="IPR004013">
    <property type="entry name" value="PHP_dom"/>
</dbReference>
<keyword evidence="4" id="KW-0239">DNA-directed DNA polymerase</keyword>
<dbReference type="Gene3D" id="3.20.20.140">
    <property type="entry name" value="Metal-dependent hydrolases"/>
    <property type="match status" value="1"/>
</dbReference>
<gene>
    <name evidence="6" type="ORF">FYJ59_06720</name>
</gene>
<protein>
    <submittedName>
        <fullName evidence="6">PHP domain-containing protein</fullName>
    </submittedName>
</protein>
<organism evidence="6 7">
    <name type="scientific">Waltera intestinalis</name>
    <dbReference type="NCBI Taxonomy" id="2606635"/>
    <lineage>
        <taxon>Bacteria</taxon>
        <taxon>Bacillati</taxon>
        <taxon>Bacillota</taxon>
        <taxon>Clostridia</taxon>
        <taxon>Lachnospirales</taxon>
        <taxon>Lachnospiraceae</taxon>
        <taxon>Waltera</taxon>
    </lineage>
</organism>
<accession>A0A6L5YJ17</accession>
<sequence length="728" mass="83540">MILFEHGRSNIADEKYHYKGVEGMDSGERIELHIHSKEGGDSTLYAGEVIKQLDERGIPAVAITNTSSIFCFPEIETVLRYGKYRIRPIYGMEMPVVNGENTKYSISILVRNAEGLKNLYALVSDNASIEEFPIYRWEEVLKYREGLLIGSGVENGIIYKMIKENASSETLKEALSVFDYVEVIPFEKYRLANLKIIEICEELKIPVVAVSDAHYIDPADRMAYQVISHWRKKEKSTEDYRFLSTEEMLRAFSYLSEEKAREIVIKNTHRIAGMCEAVPIIPKKKYFPKLENAEEILRNDCYENLSNRYTTEAGRKKAEERLEIELAALHKTEMESYVLLVKKLLNQCNLRSCDISLRGSAAGSIVLYLMGISEVDPLKYGLDAEFIFGNGNDREIDIDINVVESRHEEILQIPGTLPGVETAVRVGAFMTISHAMAEVLLEDYAYDTGHYIPENKANEMILKLEGNFECRKKHPGGMILFPSGCDYRSICPLSMTSDGTIIEYYENYFMSHSFIKLDLIKNDSQEMLLRLAQQTGMDLAEVPVNASEVLELFTPDENGEITKCEDLPEFHSEKTREIVKILKPSCFEDLVKIFTLSHGTGCWEENGQVLVEKKHFGSKELIGSRDDVFHYCLNLGIDRKTAFEISEAVRKGIASRGRNTKWSNWKKLLIQSGAEEWFIWSCEQIYYLFPKAHAVSYMIVNMKLGWFKVHYPEQFHKVMKQYQDESFF</sequence>